<dbReference type="PROSITE" id="PS50835">
    <property type="entry name" value="IG_LIKE"/>
    <property type="match status" value="1"/>
</dbReference>
<dbReference type="InterPro" id="IPR036179">
    <property type="entry name" value="Ig-like_dom_sf"/>
</dbReference>
<dbReference type="SUPFAM" id="SSF57535">
    <property type="entry name" value="Complement control module/SCR domain"/>
    <property type="match status" value="1"/>
</dbReference>
<name>A0AA35WSF4_GEOBA</name>
<dbReference type="SMART" id="SM00409">
    <property type="entry name" value="IG"/>
    <property type="match status" value="1"/>
</dbReference>
<organism evidence="6 7">
    <name type="scientific">Geodia barretti</name>
    <name type="common">Barrett's horny sponge</name>
    <dbReference type="NCBI Taxonomy" id="519541"/>
    <lineage>
        <taxon>Eukaryota</taxon>
        <taxon>Metazoa</taxon>
        <taxon>Porifera</taxon>
        <taxon>Demospongiae</taxon>
        <taxon>Heteroscleromorpha</taxon>
        <taxon>Tetractinellida</taxon>
        <taxon>Astrophorina</taxon>
        <taxon>Geodiidae</taxon>
        <taxon>Geodia</taxon>
    </lineage>
</organism>
<accession>A0AA35WSF4</accession>
<sequence>MIIQIATLVVNDSGSLFSTFWDTNIQCCEKRFCNGTFFMAKVGVLLFKVFNPPSIIGETEVTEGNTLHLLCDGSNSDPQPTLQWMSPDGKMVSESGELDIVITTRNMTGIYTCVATLPHSTATMISTVDITIFLIDCPTLNSTDTMIVNMSSTAVGSTATYQCRDGPTDVYTTQCTSTGVWDPHPLSTLDCIESNGPGQMSTLQPCQVGVIIIFLVVLVQTGLLVGALVKIVLFTKKGSEQKTREERLEMDVNVAYGTPKEIMARQDKQTNLSELAYYTQENSVAVCPLTEVYTRSVQMNSRPHTARMRKKCDDRAREKLVDAPTAPTTPAPNITITCLTLILGS</sequence>
<keyword evidence="3" id="KW-0472">Membrane</keyword>
<dbReference type="CDD" id="cd00033">
    <property type="entry name" value="CCP"/>
    <property type="match status" value="1"/>
</dbReference>
<dbReference type="AlphaFoldDB" id="A0AA35WSF4"/>
<protein>
    <submittedName>
        <fullName evidence="6">Leucine-rich repeat and fibronectin type-III domain-containing protein 5</fullName>
    </submittedName>
</protein>
<feature type="domain" description="Ig-like" evidence="4">
    <location>
        <begin position="53"/>
        <end position="131"/>
    </location>
</feature>
<gene>
    <name evidence="6" type="ORF">GBAR_LOCUS14354</name>
</gene>
<dbReference type="InterPro" id="IPR000436">
    <property type="entry name" value="Sushi_SCR_CCP_dom"/>
</dbReference>
<reference evidence="6" key="1">
    <citation type="submission" date="2023-03" db="EMBL/GenBank/DDBJ databases">
        <authorList>
            <person name="Steffen K."/>
            <person name="Cardenas P."/>
        </authorList>
    </citation>
    <scope>NUCLEOTIDE SEQUENCE</scope>
</reference>
<dbReference type="Pfam" id="PF13927">
    <property type="entry name" value="Ig_3"/>
    <property type="match status" value="1"/>
</dbReference>
<dbReference type="Proteomes" id="UP001174909">
    <property type="component" value="Unassembled WGS sequence"/>
</dbReference>
<evidence type="ECO:0000256" key="2">
    <source>
        <dbReference type="PROSITE-ProRule" id="PRU00302"/>
    </source>
</evidence>
<dbReference type="EMBL" id="CASHTH010002092">
    <property type="protein sequence ID" value="CAI8024762.1"/>
    <property type="molecule type" value="Genomic_DNA"/>
</dbReference>
<dbReference type="InterPro" id="IPR007110">
    <property type="entry name" value="Ig-like_dom"/>
</dbReference>
<feature type="domain" description="Sushi" evidence="5">
    <location>
        <begin position="135"/>
        <end position="193"/>
    </location>
</feature>
<evidence type="ECO:0000313" key="7">
    <source>
        <dbReference type="Proteomes" id="UP001174909"/>
    </source>
</evidence>
<dbReference type="PROSITE" id="PS50923">
    <property type="entry name" value="SUSHI"/>
    <property type="match status" value="1"/>
</dbReference>
<evidence type="ECO:0000256" key="1">
    <source>
        <dbReference type="ARBA" id="ARBA00023157"/>
    </source>
</evidence>
<comment type="caution">
    <text evidence="2">Lacks conserved residue(s) required for the propagation of feature annotation.</text>
</comment>
<dbReference type="SMART" id="SM00408">
    <property type="entry name" value="IGc2"/>
    <property type="match status" value="1"/>
</dbReference>
<dbReference type="InterPro" id="IPR013783">
    <property type="entry name" value="Ig-like_fold"/>
</dbReference>
<keyword evidence="3" id="KW-0812">Transmembrane</keyword>
<dbReference type="InterPro" id="IPR003599">
    <property type="entry name" value="Ig_sub"/>
</dbReference>
<keyword evidence="2" id="KW-0768">Sushi</keyword>
<keyword evidence="1" id="KW-1015">Disulfide bond</keyword>
<dbReference type="SUPFAM" id="SSF48726">
    <property type="entry name" value="Immunoglobulin"/>
    <property type="match status" value="1"/>
</dbReference>
<dbReference type="InterPro" id="IPR003598">
    <property type="entry name" value="Ig_sub2"/>
</dbReference>
<dbReference type="Gene3D" id="2.60.40.10">
    <property type="entry name" value="Immunoglobulins"/>
    <property type="match status" value="1"/>
</dbReference>
<dbReference type="InterPro" id="IPR035976">
    <property type="entry name" value="Sushi/SCR/CCP_sf"/>
</dbReference>
<evidence type="ECO:0000259" key="4">
    <source>
        <dbReference type="PROSITE" id="PS50835"/>
    </source>
</evidence>
<keyword evidence="3" id="KW-1133">Transmembrane helix</keyword>
<evidence type="ECO:0000256" key="3">
    <source>
        <dbReference type="SAM" id="Phobius"/>
    </source>
</evidence>
<proteinExistence type="predicted"/>
<feature type="transmembrane region" description="Helical" evidence="3">
    <location>
        <begin position="208"/>
        <end position="234"/>
    </location>
</feature>
<evidence type="ECO:0000313" key="6">
    <source>
        <dbReference type="EMBL" id="CAI8024762.1"/>
    </source>
</evidence>
<comment type="caution">
    <text evidence="6">The sequence shown here is derived from an EMBL/GenBank/DDBJ whole genome shotgun (WGS) entry which is preliminary data.</text>
</comment>
<evidence type="ECO:0000259" key="5">
    <source>
        <dbReference type="PROSITE" id="PS50923"/>
    </source>
</evidence>
<keyword evidence="7" id="KW-1185">Reference proteome</keyword>